<dbReference type="InterPro" id="IPR001375">
    <property type="entry name" value="Peptidase_S9_cat"/>
</dbReference>
<dbReference type="EMBL" id="JACCBV010000001">
    <property type="protein sequence ID" value="NYE21599.1"/>
    <property type="molecule type" value="Genomic_DNA"/>
</dbReference>
<evidence type="ECO:0000313" key="4">
    <source>
        <dbReference type="EMBL" id="NYE21599.1"/>
    </source>
</evidence>
<protein>
    <submittedName>
        <fullName evidence="4">Acetyl esterase/lipase</fullName>
    </submittedName>
</protein>
<name>A0A7Y9GS12_9MICO</name>
<evidence type="ECO:0000256" key="1">
    <source>
        <dbReference type="ARBA" id="ARBA00022801"/>
    </source>
</evidence>
<evidence type="ECO:0000313" key="5">
    <source>
        <dbReference type="Proteomes" id="UP000576969"/>
    </source>
</evidence>
<dbReference type="PANTHER" id="PTHR48081:SF6">
    <property type="entry name" value="PEPTIDASE S9 PROLYL OLIGOPEPTIDASE CATALYTIC DOMAIN-CONTAINING PROTEIN"/>
    <property type="match status" value="1"/>
</dbReference>
<dbReference type="Gene3D" id="3.40.50.1820">
    <property type="entry name" value="alpha/beta hydrolase"/>
    <property type="match status" value="1"/>
</dbReference>
<dbReference type="Pfam" id="PF00326">
    <property type="entry name" value="Peptidase_S9"/>
    <property type="match status" value="1"/>
</dbReference>
<feature type="domain" description="Peptidase S9 prolyl oligopeptidase catalytic" evidence="2">
    <location>
        <begin position="115"/>
        <end position="174"/>
    </location>
</feature>
<dbReference type="SUPFAM" id="SSF53474">
    <property type="entry name" value="alpha/beta-Hydrolases"/>
    <property type="match status" value="1"/>
</dbReference>
<comment type="caution">
    <text evidence="4">The sequence shown here is derived from an EMBL/GenBank/DDBJ whole genome shotgun (WGS) entry which is preliminary data.</text>
</comment>
<dbReference type="GO" id="GO:0008236">
    <property type="term" value="F:serine-type peptidase activity"/>
    <property type="evidence" value="ECO:0007669"/>
    <property type="project" value="InterPro"/>
</dbReference>
<dbReference type="InterPro" id="IPR050300">
    <property type="entry name" value="GDXG_lipolytic_enzyme"/>
</dbReference>
<dbReference type="Pfam" id="PF20434">
    <property type="entry name" value="BD-FAE"/>
    <property type="match status" value="1"/>
</dbReference>
<dbReference type="PANTHER" id="PTHR48081">
    <property type="entry name" value="AB HYDROLASE SUPERFAMILY PROTEIN C4A8.06C"/>
    <property type="match status" value="1"/>
</dbReference>
<dbReference type="InterPro" id="IPR029058">
    <property type="entry name" value="AB_hydrolase_fold"/>
</dbReference>
<accession>A0A7Y9GS12</accession>
<sequence>MLILPGGGYQTTSDREAEPIALAFLSEGYNAFLLRYRADVESTFGQALTDAEAAMRYLQENAESLAIDASRIITCGFSAGGHLASALGTISNDKPAAQILLYPVILSAFGERMRTVIPSTNDAVTADTPPTFLAATRSDHVVPISHTLAFANALDDAGVPFELHVYGTGPHGLSLGKTCTAAGSRTFVDVPWQAWFGQATTFLKHHIGEFDVA</sequence>
<feature type="domain" description="BD-FAE-like" evidence="3">
    <location>
        <begin position="5"/>
        <end position="94"/>
    </location>
</feature>
<keyword evidence="1" id="KW-0378">Hydrolase</keyword>
<keyword evidence="5" id="KW-1185">Reference proteome</keyword>
<organism evidence="4 5">
    <name type="scientific">Microbacterium immunditiarum</name>
    <dbReference type="NCBI Taxonomy" id="337480"/>
    <lineage>
        <taxon>Bacteria</taxon>
        <taxon>Bacillati</taxon>
        <taxon>Actinomycetota</taxon>
        <taxon>Actinomycetes</taxon>
        <taxon>Micrococcales</taxon>
        <taxon>Microbacteriaceae</taxon>
        <taxon>Microbacterium</taxon>
    </lineage>
</organism>
<dbReference type="GO" id="GO:0006508">
    <property type="term" value="P:proteolysis"/>
    <property type="evidence" value="ECO:0007669"/>
    <property type="project" value="InterPro"/>
</dbReference>
<evidence type="ECO:0000259" key="3">
    <source>
        <dbReference type="Pfam" id="PF20434"/>
    </source>
</evidence>
<evidence type="ECO:0000259" key="2">
    <source>
        <dbReference type="Pfam" id="PF00326"/>
    </source>
</evidence>
<dbReference type="Proteomes" id="UP000576969">
    <property type="component" value="Unassembled WGS sequence"/>
</dbReference>
<dbReference type="InterPro" id="IPR049492">
    <property type="entry name" value="BD-FAE-like_dom"/>
</dbReference>
<reference evidence="4 5" key="1">
    <citation type="submission" date="2020-07" db="EMBL/GenBank/DDBJ databases">
        <title>Sequencing the genomes of 1000 actinobacteria strains.</title>
        <authorList>
            <person name="Klenk H.-P."/>
        </authorList>
    </citation>
    <scope>NUCLEOTIDE SEQUENCE [LARGE SCALE GENOMIC DNA]</scope>
    <source>
        <strain evidence="4 5">DSM 24662</strain>
    </source>
</reference>
<proteinExistence type="predicted"/>
<dbReference type="AlphaFoldDB" id="A0A7Y9GS12"/>
<gene>
    <name evidence="4" type="ORF">BJ991_003627</name>
</gene>